<dbReference type="InterPro" id="IPR039207">
    <property type="entry name" value="MMTAG2-like"/>
</dbReference>
<accession>L7LTA4</accession>
<name>L7LTA4_RHIPC</name>
<feature type="region of interest" description="Disordered" evidence="1">
    <location>
        <begin position="85"/>
        <end position="134"/>
    </location>
</feature>
<organism evidence="3">
    <name type="scientific">Rhipicephalus pulchellus</name>
    <name type="common">Yellow backed tick</name>
    <name type="synonym">Dermacentor pulchellus</name>
    <dbReference type="NCBI Taxonomy" id="72859"/>
    <lineage>
        <taxon>Eukaryota</taxon>
        <taxon>Metazoa</taxon>
        <taxon>Ecdysozoa</taxon>
        <taxon>Arthropoda</taxon>
        <taxon>Chelicerata</taxon>
        <taxon>Arachnida</taxon>
        <taxon>Acari</taxon>
        <taxon>Parasitiformes</taxon>
        <taxon>Ixodida</taxon>
        <taxon>Ixodoidea</taxon>
        <taxon>Ixodidae</taxon>
        <taxon>Rhipicephalinae</taxon>
        <taxon>Rhipicephalus</taxon>
        <taxon>Rhipicephalus</taxon>
    </lineage>
</organism>
<protein>
    <submittedName>
        <fullName evidence="3">Putative kinase phosphorylation protein</fullName>
    </submittedName>
</protein>
<dbReference type="Pfam" id="PF10159">
    <property type="entry name" value="MMtag"/>
    <property type="match status" value="1"/>
</dbReference>
<sequence length="221" mass="24754">MFHPVRGGTRGGADQFNWEDVKEDKYRENYLGHSLRAPVGRWQKGKDLTWYAKEKQQAASTSRQNEVAAAKKAEEEAMLAALGFATPAKPTHQPLSKAEVTEALRRGDCSREEGDADRVSGVGTNARGDFCTRGKRPAEGVEFISHAATANARGDFCTRGKRPAEGVEFISHAATAHDRRTEKEESSSKKHKSEHKKEKKSKKHKKEKHKKHKHRSRRSPS</sequence>
<dbReference type="PANTHER" id="PTHR14580:SF0">
    <property type="entry name" value="MULTIPLE MYELOMA TUMOR-ASSOCIATED PROTEIN 2"/>
    <property type="match status" value="1"/>
</dbReference>
<feature type="domain" description="Multiple myeloma tumor-associated protein 2-like N-terminal" evidence="2">
    <location>
        <begin position="8"/>
        <end position="83"/>
    </location>
</feature>
<evidence type="ECO:0000256" key="1">
    <source>
        <dbReference type="SAM" id="MobiDB-lite"/>
    </source>
</evidence>
<dbReference type="AlphaFoldDB" id="L7LTA4"/>
<evidence type="ECO:0000313" key="3">
    <source>
        <dbReference type="EMBL" id="JAA54842.1"/>
    </source>
</evidence>
<feature type="compositionally biased region" description="Basic and acidic residues" evidence="1">
    <location>
        <begin position="99"/>
        <end position="118"/>
    </location>
</feature>
<dbReference type="GO" id="GO:0016301">
    <property type="term" value="F:kinase activity"/>
    <property type="evidence" value="ECO:0007669"/>
    <property type="project" value="UniProtKB-KW"/>
</dbReference>
<keyword evidence="3" id="KW-0808">Transferase</keyword>
<evidence type="ECO:0000259" key="2">
    <source>
        <dbReference type="Pfam" id="PF10159"/>
    </source>
</evidence>
<feature type="region of interest" description="Disordered" evidence="1">
    <location>
        <begin position="168"/>
        <end position="221"/>
    </location>
</feature>
<keyword evidence="3" id="KW-0418">Kinase</keyword>
<dbReference type="EMBL" id="GACK01010192">
    <property type="protein sequence ID" value="JAA54842.1"/>
    <property type="molecule type" value="mRNA"/>
</dbReference>
<reference evidence="3" key="1">
    <citation type="submission" date="2012-11" db="EMBL/GenBank/DDBJ databases">
        <authorList>
            <person name="Lucero-Rivera Y.E."/>
            <person name="Tovar-Ramirez D."/>
        </authorList>
    </citation>
    <scope>NUCLEOTIDE SEQUENCE</scope>
    <source>
        <tissue evidence="3">Salivary gland</tissue>
    </source>
</reference>
<feature type="compositionally biased region" description="Basic and acidic residues" evidence="1">
    <location>
        <begin position="175"/>
        <end position="188"/>
    </location>
</feature>
<reference evidence="3" key="2">
    <citation type="journal article" date="2015" name="J. Proteomics">
        <title>Sexual differences in the sialomes of the zebra tick, Rhipicephalus pulchellus.</title>
        <authorList>
            <person name="Tan A.W."/>
            <person name="Francischetti I.M."/>
            <person name="Slovak M."/>
            <person name="Kini R.M."/>
            <person name="Ribeiro J.M."/>
        </authorList>
    </citation>
    <scope>NUCLEOTIDE SEQUENCE</scope>
    <source>
        <tissue evidence="3">Salivary gland</tissue>
    </source>
</reference>
<proteinExistence type="evidence at transcript level"/>
<feature type="compositionally biased region" description="Basic residues" evidence="1">
    <location>
        <begin position="189"/>
        <end position="221"/>
    </location>
</feature>
<dbReference type="InterPro" id="IPR019315">
    <property type="entry name" value="MMTA2_N"/>
</dbReference>
<dbReference type="PANTHER" id="PTHR14580">
    <property type="entry name" value="MULTIPLE MYELOMA TUMOR-ASSOCIATED PROTEIN 2 FAMILY MEMBER"/>
    <property type="match status" value="1"/>
</dbReference>